<accession>A0A4Q9PP49</accession>
<name>A0A4Q9PP49_9APHY</name>
<keyword evidence="2" id="KW-1185">Reference proteome</keyword>
<dbReference type="Proteomes" id="UP000292082">
    <property type="component" value="Unassembled WGS sequence"/>
</dbReference>
<evidence type="ECO:0000313" key="1">
    <source>
        <dbReference type="EMBL" id="TBU55924.1"/>
    </source>
</evidence>
<sequence>MTQTHPNYLCLLPPLDLCLRLGGALVASSPSSSANSMFLGERILLWVYTNPARHVHDSAFYKWHETERTPSLFDIHDDSFFLSCTHFIAADCKLPIYLCLYDLVLPSTVYDPAYIALREKHALEKRRAESVEGRVYEPVDTPHLSPTWSNDTTTDDERATVRFITVVGADLMKFAESKFCRWTRNPSPSYRACPVGFEAAVLCTRKPSIPRPAILIRR</sequence>
<proteinExistence type="predicted"/>
<protein>
    <submittedName>
        <fullName evidence="1">Uncharacterized protein</fullName>
    </submittedName>
</protein>
<reference evidence="1 2" key="1">
    <citation type="submission" date="2019-01" db="EMBL/GenBank/DDBJ databases">
        <title>Draft genome sequences of three monokaryotic isolates of the white-rot basidiomycete fungus Dichomitus squalens.</title>
        <authorList>
            <consortium name="DOE Joint Genome Institute"/>
            <person name="Lopez S.C."/>
            <person name="Andreopoulos B."/>
            <person name="Pangilinan J."/>
            <person name="Lipzen A."/>
            <person name="Riley R."/>
            <person name="Ahrendt S."/>
            <person name="Ng V."/>
            <person name="Barry K."/>
            <person name="Daum C."/>
            <person name="Grigoriev I.V."/>
            <person name="Hilden K.S."/>
            <person name="Makela M.R."/>
            <person name="de Vries R.P."/>
        </authorList>
    </citation>
    <scope>NUCLEOTIDE SEQUENCE [LARGE SCALE GENOMIC DNA]</scope>
    <source>
        <strain evidence="1 2">CBS 464.89</strain>
    </source>
</reference>
<gene>
    <name evidence="1" type="ORF">BD310DRAFT_932491</name>
</gene>
<evidence type="ECO:0000313" key="2">
    <source>
        <dbReference type="Proteomes" id="UP000292082"/>
    </source>
</evidence>
<dbReference type="EMBL" id="ML145160">
    <property type="protein sequence ID" value="TBU55924.1"/>
    <property type="molecule type" value="Genomic_DNA"/>
</dbReference>
<dbReference type="AlphaFoldDB" id="A0A4Q9PP49"/>
<organism evidence="1 2">
    <name type="scientific">Dichomitus squalens</name>
    <dbReference type="NCBI Taxonomy" id="114155"/>
    <lineage>
        <taxon>Eukaryota</taxon>
        <taxon>Fungi</taxon>
        <taxon>Dikarya</taxon>
        <taxon>Basidiomycota</taxon>
        <taxon>Agaricomycotina</taxon>
        <taxon>Agaricomycetes</taxon>
        <taxon>Polyporales</taxon>
        <taxon>Polyporaceae</taxon>
        <taxon>Dichomitus</taxon>
    </lineage>
</organism>